<accession>A0AA88YRU3</accession>
<protein>
    <submittedName>
        <fullName evidence="11">Uncharacterized protein</fullName>
    </submittedName>
</protein>
<dbReference type="Proteomes" id="UP001186944">
    <property type="component" value="Unassembled WGS sequence"/>
</dbReference>
<dbReference type="InterPro" id="IPR041645">
    <property type="entry name" value="ADAMTS_CR_2"/>
</dbReference>
<feature type="domain" description="Peptidase M12B" evidence="9">
    <location>
        <begin position="847"/>
        <end position="1074"/>
    </location>
</feature>
<keyword evidence="5" id="KW-0482">Metalloprotease</keyword>
<dbReference type="Gene3D" id="3.40.390.10">
    <property type="entry name" value="Collagenase (Catalytic Domain)"/>
    <property type="match status" value="1"/>
</dbReference>
<evidence type="ECO:0000313" key="12">
    <source>
        <dbReference type="Proteomes" id="UP001186944"/>
    </source>
</evidence>
<evidence type="ECO:0000256" key="7">
    <source>
        <dbReference type="ARBA" id="ARBA00023180"/>
    </source>
</evidence>
<keyword evidence="7" id="KW-0325">Glycoprotein</keyword>
<dbReference type="CDD" id="cd01650">
    <property type="entry name" value="RT_nLTR_like"/>
    <property type="match status" value="1"/>
</dbReference>
<dbReference type="EMBL" id="VSWD01000005">
    <property type="protein sequence ID" value="KAK3104214.1"/>
    <property type="molecule type" value="Genomic_DNA"/>
</dbReference>
<evidence type="ECO:0000256" key="4">
    <source>
        <dbReference type="ARBA" id="ARBA00022833"/>
    </source>
</evidence>
<dbReference type="InterPro" id="IPR024079">
    <property type="entry name" value="MetalloPept_cat_dom_sf"/>
</dbReference>
<dbReference type="PROSITE" id="PS50878">
    <property type="entry name" value="RT_POL"/>
    <property type="match status" value="1"/>
</dbReference>
<dbReference type="InterPro" id="IPR000477">
    <property type="entry name" value="RT_dom"/>
</dbReference>
<dbReference type="Gene3D" id="3.40.1620.60">
    <property type="match status" value="1"/>
</dbReference>
<feature type="domain" description="Reverse transcriptase" evidence="10">
    <location>
        <begin position="331"/>
        <end position="616"/>
    </location>
</feature>
<keyword evidence="1" id="KW-0645">Protease</keyword>
<dbReference type="SUPFAM" id="SSF56672">
    <property type="entry name" value="DNA/RNA polymerases"/>
    <property type="match status" value="1"/>
</dbReference>
<reference evidence="11" key="1">
    <citation type="submission" date="2019-08" db="EMBL/GenBank/DDBJ databases">
        <title>The improved chromosome-level genome for the pearl oyster Pinctada fucata martensii using PacBio sequencing and Hi-C.</title>
        <authorList>
            <person name="Zheng Z."/>
        </authorList>
    </citation>
    <scope>NUCLEOTIDE SEQUENCE</scope>
    <source>
        <strain evidence="11">ZZ-2019</strain>
        <tissue evidence="11">Adductor muscle</tissue>
    </source>
</reference>
<keyword evidence="6" id="KW-1015">Disulfide bond</keyword>
<gene>
    <name evidence="11" type="ORF">FSP39_025357</name>
</gene>
<dbReference type="SUPFAM" id="SSF55486">
    <property type="entry name" value="Metalloproteases ('zincins'), catalytic domain"/>
    <property type="match status" value="1"/>
</dbReference>
<dbReference type="InterPro" id="IPR043502">
    <property type="entry name" value="DNA/RNA_pol_sf"/>
</dbReference>
<feature type="active site" evidence="8">
    <location>
        <position position="1018"/>
    </location>
</feature>
<dbReference type="InterPro" id="IPR001590">
    <property type="entry name" value="Peptidase_M12B"/>
</dbReference>
<dbReference type="GO" id="GO:0004222">
    <property type="term" value="F:metalloendopeptidase activity"/>
    <property type="evidence" value="ECO:0007669"/>
    <property type="project" value="InterPro"/>
</dbReference>
<feature type="binding site" evidence="8">
    <location>
        <position position="1027"/>
    </location>
    <ligand>
        <name>Zn(2+)</name>
        <dbReference type="ChEBI" id="CHEBI:29105"/>
        <note>catalytic</note>
    </ligand>
</feature>
<keyword evidence="12" id="KW-1185">Reference proteome</keyword>
<dbReference type="Pfam" id="PF01421">
    <property type="entry name" value="Reprolysin"/>
    <property type="match status" value="1"/>
</dbReference>
<dbReference type="Gene3D" id="3.30.70.270">
    <property type="match status" value="1"/>
</dbReference>
<sequence>MYITAGRFGADKNIGKVTCKDTSIVDYFIVNSCVFSMIEEFEVIDLDPLFSDVHSRLHILLHIDEEIEKFEQTDFQRRNKKTVNWKPEKENVFKENIDMIDQEIIQLCHVLDENDKSNESKINTINEEICKLLTETALKSFDNVKNNRNSQMKRKFKPWFTKSCHEKRKIFHEYREKYKQDKCVENRQRMKQSSKDYKKEINKSFEKYQFDMEKELRNKSKVNPRQYWKILNKLNGKNEISEIKASLNDLFEYFKDINQGENNTEEFNIPDDNDDTFDTDILNEAITEKEIDDSIRNLKNNKAKGYDDVSNEYIKYSANTFMPLYVKLFNLILNTGIIPKGWGYGIIHPIYKKKGDPQNPESYRPITLTSALGKVFTSIIDTRLRLFANSHEIISMAQAGFRKGFSTTDNIFCLYSFIQLYLNTGKKLFCTFIDFRKAFDTVWRIGLWQKLQNTNIKGKIFKVIYNMYADIKSCVRKHSECSDFFPCMTGVRQGENLSPFLFTIFLNDIEEFLTHQGLTGMEVVEIKLREELHIFMKIFLLLYADDTVVLADTSENLQLTLKAFENYCKHWKLKINVDKTKVLIFERRRNRIVRHFFINENEIEIVDSYCYLGVMFNYNGNFLKARNHLVGQAEKALYALYTKLRNISIPVDLQLKLFDNLVAPILLYSSEIWGFEDKTIIEKLHLKFLKNILKLRSSTPNYMVYGETGRNVALYQDNATFATFTVSCETSTTGRCSPVLLGSLNIEGEEYEFHPLEERAPKERRKRSVRPGGRKRWLYAAYKKSRKPCNKLDSNISHMPWKGMALRLKQRTASYNNNMTSNTMAARNHHRTTVENNGLAMRPRMTFYLKLAVFIDYEIYMRWYNSSLATSETQKMQDAKSNIRMYFAHVVNGIDIRYNNIEHSDIQLRVVVSEYIIADHPYAFDWMYEFLQPGPGGSKLLAVRGCLQRFVEWKDMIKDQLPPHDHVMLFTGHDLFEESTNDPTVTGYAHVRTVCTSKSASINEDHGGFGGITTATHELGHSLGSNHDGIGNPCPAADQYIMTALGGEITPHNKLNPWRFSDCSIQYFMDYIEELEIKGQNCMREEPMRIHEQEFQEHIRVHPGQRIDPNTQCRERLGKSSYYGWGGGLGRFADICTNMACKNGKSQESFNLYYAARGTSCGDKRWCIDGRCVFDEKAPTKDESCVHGDSMKPIENSSCDILTARIPANCYKSNYSELCCESCKKANTGKRGCEYGDKLASCMLVKPQPHLCYDKKNEGICCSSCSSHYTGIKGCEYGDRKIGCDYRLCHLPDHKRDCCLTCRPKQPQKPKVEQKPVVIPETTTLTLTTSTEPLRKPVITTQTTSTLATIQVTAPKQIFDRHPSMIKPQRETIQSTDNQLYPMGRNFFLRVSKIPHLRRNLIVESKVTEVPYLPPITTPIATTASPMILAKKQIYQTKNDIWKNNKSYNTDPMFKDLLQIRRFIAPADQLQPDPSNPGMCIRMNTNYRYDISCGFLSKWLSVCKETKFADYCCEPCKKNDHVPTLEKLFFQL</sequence>
<evidence type="ECO:0000256" key="6">
    <source>
        <dbReference type="ARBA" id="ARBA00023157"/>
    </source>
</evidence>
<evidence type="ECO:0000256" key="3">
    <source>
        <dbReference type="ARBA" id="ARBA00022801"/>
    </source>
</evidence>
<evidence type="ECO:0000256" key="8">
    <source>
        <dbReference type="PROSITE-ProRule" id="PRU00276"/>
    </source>
</evidence>
<evidence type="ECO:0000259" key="9">
    <source>
        <dbReference type="PROSITE" id="PS50215"/>
    </source>
</evidence>
<dbReference type="GO" id="GO:0006508">
    <property type="term" value="P:proteolysis"/>
    <property type="evidence" value="ECO:0007669"/>
    <property type="project" value="UniProtKB-KW"/>
</dbReference>
<organism evidence="11 12">
    <name type="scientific">Pinctada imbricata</name>
    <name type="common">Atlantic pearl-oyster</name>
    <name type="synonym">Pinctada martensii</name>
    <dbReference type="NCBI Taxonomy" id="66713"/>
    <lineage>
        <taxon>Eukaryota</taxon>
        <taxon>Metazoa</taxon>
        <taxon>Spiralia</taxon>
        <taxon>Lophotrochozoa</taxon>
        <taxon>Mollusca</taxon>
        <taxon>Bivalvia</taxon>
        <taxon>Autobranchia</taxon>
        <taxon>Pteriomorphia</taxon>
        <taxon>Pterioida</taxon>
        <taxon>Pterioidea</taxon>
        <taxon>Pteriidae</taxon>
        <taxon>Pinctada</taxon>
    </lineage>
</organism>
<dbReference type="GO" id="GO:0046872">
    <property type="term" value="F:metal ion binding"/>
    <property type="evidence" value="ECO:0007669"/>
    <property type="project" value="UniProtKB-KW"/>
</dbReference>
<comment type="caution">
    <text evidence="11">The sequence shown here is derived from an EMBL/GenBank/DDBJ whole genome shotgun (WGS) entry which is preliminary data.</text>
</comment>
<evidence type="ECO:0000256" key="2">
    <source>
        <dbReference type="ARBA" id="ARBA00022723"/>
    </source>
</evidence>
<dbReference type="PANTHER" id="PTHR47027">
    <property type="entry name" value="REVERSE TRANSCRIPTASE DOMAIN-CONTAINING PROTEIN"/>
    <property type="match status" value="1"/>
</dbReference>
<dbReference type="InterPro" id="IPR043128">
    <property type="entry name" value="Rev_trsase/Diguanyl_cyclase"/>
</dbReference>
<dbReference type="PANTHER" id="PTHR47027:SF20">
    <property type="entry name" value="REVERSE TRANSCRIPTASE-LIKE PROTEIN WITH RNA-DIRECTED DNA POLYMERASE DOMAIN"/>
    <property type="match status" value="1"/>
</dbReference>
<evidence type="ECO:0000313" key="11">
    <source>
        <dbReference type="EMBL" id="KAK3104214.1"/>
    </source>
</evidence>
<dbReference type="Pfam" id="PF17771">
    <property type="entry name" value="ADAMTS_CR_2"/>
    <property type="match status" value="1"/>
</dbReference>
<comment type="caution">
    <text evidence="8">Lacks conserved residue(s) required for the propagation of feature annotation.</text>
</comment>
<evidence type="ECO:0000259" key="10">
    <source>
        <dbReference type="PROSITE" id="PS50878"/>
    </source>
</evidence>
<keyword evidence="3" id="KW-0378">Hydrolase</keyword>
<evidence type="ECO:0000256" key="5">
    <source>
        <dbReference type="ARBA" id="ARBA00023049"/>
    </source>
</evidence>
<keyword evidence="2 8" id="KW-0479">Metal-binding</keyword>
<name>A0AA88YRU3_PINIB</name>
<feature type="binding site" evidence="8">
    <location>
        <position position="1021"/>
    </location>
    <ligand>
        <name>Zn(2+)</name>
        <dbReference type="ChEBI" id="CHEBI:29105"/>
        <note>catalytic</note>
    </ligand>
</feature>
<dbReference type="PROSITE" id="PS50215">
    <property type="entry name" value="ADAM_MEPRO"/>
    <property type="match status" value="1"/>
</dbReference>
<feature type="binding site" evidence="8">
    <location>
        <position position="1017"/>
    </location>
    <ligand>
        <name>Zn(2+)</name>
        <dbReference type="ChEBI" id="CHEBI:29105"/>
        <note>catalytic</note>
    </ligand>
</feature>
<proteinExistence type="predicted"/>
<dbReference type="Pfam" id="PF00078">
    <property type="entry name" value="RVT_1"/>
    <property type="match status" value="1"/>
</dbReference>
<evidence type="ECO:0000256" key="1">
    <source>
        <dbReference type="ARBA" id="ARBA00022670"/>
    </source>
</evidence>
<keyword evidence="4 8" id="KW-0862">Zinc</keyword>